<keyword evidence="1" id="KW-0812">Transmembrane</keyword>
<feature type="domain" description="Fungal lipase-type" evidence="2">
    <location>
        <begin position="89"/>
        <end position="225"/>
    </location>
</feature>
<sequence>MLLLSSCIMRCIIVLLDLVYLSYSLSIIYYDEELARMTFDHAAAVYSENPKKCLRKYNQTKLLRFGKVPCDYMYNKCYYLISEVNERIFISFRGTTSRMQLINEILETMSIPKAKFDAGGSVQHYFLTAFNSIWGKISKFTLKLFKVYPSRIFIFTGHSLGGAIASLASTQFAYQLYNYNVQVLLITYGQPRTGNYKFATAHDRLVPNSFRLVHRNDLVPHLPYCIERLTNRSCTPFYNYGPYHHGIEVWYPGHMDNQSFYKICDKWPLNEDDTCSAYLHYRIEDHLYYFEKYVSAYGEHGCTSNE</sequence>
<dbReference type="PANTHER" id="PTHR45908:SF19">
    <property type="entry name" value="FUNGAL LIPASE-LIKE DOMAIN-CONTAINING PROTEIN"/>
    <property type="match status" value="1"/>
</dbReference>
<evidence type="ECO:0000313" key="4">
    <source>
        <dbReference type="Proteomes" id="UP000038040"/>
    </source>
</evidence>
<name>A0A0N4U7G6_DRAME</name>
<evidence type="ECO:0000313" key="3">
    <source>
        <dbReference type="EMBL" id="VDN50183.1"/>
    </source>
</evidence>
<protein>
    <submittedName>
        <fullName evidence="6">Lipase_3 domain-containing protein</fullName>
    </submittedName>
</protein>
<dbReference type="Gene3D" id="3.40.50.1820">
    <property type="entry name" value="alpha/beta hydrolase"/>
    <property type="match status" value="1"/>
</dbReference>
<dbReference type="GO" id="GO:0006629">
    <property type="term" value="P:lipid metabolic process"/>
    <property type="evidence" value="ECO:0007669"/>
    <property type="project" value="InterPro"/>
</dbReference>
<dbReference type="Proteomes" id="UP000038040">
    <property type="component" value="Unplaced"/>
</dbReference>
<dbReference type="PANTHER" id="PTHR45908">
    <property type="entry name" value="PROTEIN CBG11750-RELATED"/>
    <property type="match status" value="1"/>
</dbReference>
<keyword evidence="5" id="KW-1185">Reference proteome</keyword>
<keyword evidence="1" id="KW-1133">Transmembrane helix</keyword>
<dbReference type="CDD" id="cd00519">
    <property type="entry name" value="Lipase_3"/>
    <property type="match status" value="1"/>
</dbReference>
<dbReference type="AlphaFoldDB" id="A0A0N4U7G6"/>
<dbReference type="InterPro" id="IPR002921">
    <property type="entry name" value="Fungal_lipase-type"/>
</dbReference>
<evidence type="ECO:0000259" key="2">
    <source>
        <dbReference type="Pfam" id="PF01764"/>
    </source>
</evidence>
<dbReference type="STRING" id="318479.A0A0N4U7G6"/>
<proteinExistence type="predicted"/>
<accession>A0A0N4U7G6</accession>
<reference evidence="3 5" key="2">
    <citation type="submission" date="2018-11" db="EMBL/GenBank/DDBJ databases">
        <authorList>
            <consortium name="Pathogen Informatics"/>
        </authorList>
    </citation>
    <scope>NUCLEOTIDE SEQUENCE [LARGE SCALE GENOMIC DNA]</scope>
</reference>
<keyword evidence="1" id="KW-0472">Membrane</keyword>
<reference evidence="6" key="1">
    <citation type="submission" date="2017-02" db="UniProtKB">
        <authorList>
            <consortium name="WormBaseParasite"/>
        </authorList>
    </citation>
    <scope>IDENTIFICATION</scope>
</reference>
<evidence type="ECO:0000256" key="1">
    <source>
        <dbReference type="SAM" id="Phobius"/>
    </source>
</evidence>
<dbReference type="EMBL" id="UYYG01000001">
    <property type="protein sequence ID" value="VDN50183.1"/>
    <property type="molecule type" value="Genomic_DNA"/>
</dbReference>
<dbReference type="InterPro" id="IPR029058">
    <property type="entry name" value="AB_hydrolase_fold"/>
</dbReference>
<dbReference type="OrthoDB" id="426718at2759"/>
<dbReference type="Pfam" id="PF01764">
    <property type="entry name" value="Lipase_3"/>
    <property type="match status" value="1"/>
</dbReference>
<dbReference type="SUPFAM" id="SSF53474">
    <property type="entry name" value="alpha/beta-Hydrolases"/>
    <property type="match status" value="1"/>
</dbReference>
<dbReference type="WBParaSite" id="DME_0000292701-mRNA-1">
    <property type="protein sequence ID" value="DME_0000292701-mRNA-1"/>
    <property type="gene ID" value="DME_0000292701"/>
</dbReference>
<evidence type="ECO:0000313" key="5">
    <source>
        <dbReference type="Proteomes" id="UP000274756"/>
    </source>
</evidence>
<organism evidence="4 6">
    <name type="scientific">Dracunculus medinensis</name>
    <name type="common">Guinea worm</name>
    <dbReference type="NCBI Taxonomy" id="318479"/>
    <lineage>
        <taxon>Eukaryota</taxon>
        <taxon>Metazoa</taxon>
        <taxon>Ecdysozoa</taxon>
        <taxon>Nematoda</taxon>
        <taxon>Chromadorea</taxon>
        <taxon>Rhabditida</taxon>
        <taxon>Spirurina</taxon>
        <taxon>Dracunculoidea</taxon>
        <taxon>Dracunculidae</taxon>
        <taxon>Dracunculus</taxon>
    </lineage>
</organism>
<feature type="transmembrane region" description="Helical" evidence="1">
    <location>
        <begin position="7"/>
        <end position="30"/>
    </location>
</feature>
<evidence type="ECO:0000313" key="6">
    <source>
        <dbReference type="WBParaSite" id="DME_0000292701-mRNA-1"/>
    </source>
</evidence>
<gene>
    <name evidence="3" type="ORF">DME_LOCUS156</name>
</gene>
<dbReference type="Proteomes" id="UP000274756">
    <property type="component" value="Unassembled WGS sequence"/>
</dbReference>